<dbReference type="AlphaFoldDB" id="A0A8T2TP03"/>
<evidence type="ECO:0000313" key="2">
    <source>
        <dbReference type="Proteomes" id="UP000825935"/>
    </source>
</evidence>
<gene>
    <name evidence="1" type="ORF">KP509_12G089900</name>
</gene>
<reference evidence="1" key="1">
    <citation type="submission" date="2021-08" db="EMBL/GenBank/DDBJ databases">
        <title>WGS assembly of Ceratopteris richardii.</title>
        <authorList>
            <person name="Marchant D.B."/>
            <person name="Chen G."/>
            <person name="Jenkins J."/>
            <person name="Shu S."/>
            <person name="Leebens-Mack J."/>
            <person name="Grimwood J."/>
            <person name="Schmutz J."/>
            <person name="Soltis P."/>
            <person name="Soltis D."/>
            <person name="Chen Z.-H."/>
        </authorList>
    </citation>
    <scope>NUCLEOTIDE SEQUENCE</scope>
    <source>
        <strain evidence="1">Whitten #5841</strain>
        <tissue evidence="1">Leaf</tissue>
    </source>
</reference>
<protein>
    <submittedName>
        <fullName evidence="1">Uncharacterized protein</fullName>
    </submittedName>
</protein>
<name>A0A8T2TP03_CERRI</name>
<sequence length="23" mass="2565">MAGRGWIFKCCTTLFGCSILNRS</sequence>
<organism evidence="1 2">
    <name type="scientific">Ceratopteris richardii</name>
    <name type="common">Triangle waterfern</name>
    <dbReference type="NCBI Taxonomy" id="49495"/>
    <lineage>
        <taxon>Eukaryota</taxon>
        <taxon>Viridiplantae</taxon>
        <taxon>Streptophyta</taxon>
        <taxon>Embryophyta</taxon>
        <taxon>Tracheophyta</taxon>
        <taxon>Polypodiopsida</taxon>
        <taxon>Polypodiidae</taxon>
        <taxon>Polypodiales</taxon>
        <taxon>Pteridineae</taxon>
        <taxon>Pteridaceae</taxon>
        <taxon>Parkerioideae</taxon>
        <taxon>Ceratopteris</taxon>
    </lineage>
</organism>
<evidence type="ECO:0000313" key="1">
    <source>
        <dbReference type="EMBL" id="KAH7424100.1"/>
    </source>
</evidence>
<comment type="caution">
    <text evidence="1">The sequence shown here is derived from an EMBL/GenBank/DDBJ whole genome shotgun (WGS) entry which is preliminary data.</text>
</comment>
<dbReference type="EMBL" id="CM035417">
    <property type="protein sequence ID" value="KAH7424100.1"/>
    <property type="molecule type" value="Genomic_DNA"/>
</dbReference>
<proteinExistence type="predicted"/>
<dbReference type="Proteomes" id="UP000825935">
    <property type="component" value="Chromosome 12"/>
</dbReference>
<keyword evidence="2" id="KW-1185">Reference proteome</keyword>
<accession>A0A8T2TP03</accession>